<comment type="caution">
    <text evidence="2">The sequence shown here is derived from an EMBL/GenBank/DDBJ whole genome shotgun (WGS) entry which is preliminary data.</text>
</comment>
<reference evidence="2" key="1">
    <citation type="submission" date="2021-02" db="EMBL/GenBank/DDBJ databases">
        <authorList>
            <person name="Nowell W R."/>
        </authorList>
    </citation>
    <scope>NUCLEOTIDE SEQUENCE</scope>
</reference>
<dbReference type="EMBL" id="CAJNYV010002985">
    <property type="protein sequence ID" value="CAF3521541.1"/>
    <property type="molecule type" value="Genomic_DNA"/>
</dbReference>
<evidence type="ECO:0000313" key="2">
    <source>
        <dbReference type="EMBL" id="CAF3521541.1"/>
    </source>
</evidence>
<dbReference type="AlphaFoldDB" id="A0A818I7L9"/>
<dbReference type="Proteomes" id="UP000663865">
    <property type="component" value="Unassembled WGS sequence"/>
</dbReference>
<feature type="chain" id="PRO_5032380614" evidence="1">
    <location>
        <begin position="30"/>
        <end position="233"/>
    </location>
</feature>
<evidence type="ECO:0000256" key="1">
    <source>
        <dbReference type="SAM" id="SignalP"/>
    </source>
</evidence>
<accession>A0A818I7L9</accession>
<name>A0A818I7L9_9BILA</name>
<organism evidence="2 3">
    <name type="scientific">Rotaria socialis</name>
    <dbReference type="NCBI Taxonomy" id="392032"/>
    <lineage>
        <taxon>Eukaryota</taxon>
        <taxon>Metazoa</taxon>
        <taxon>Spiralia</taxon>
        <taxon>Gnathifera</taxon>
        <taxon>Rotifera</taxon>
        <taxon>Eurotatoria</taxon>
        <taxon>Bdelloidea</taxon>
        <taxon>Philodinida</taxon>
        <taxon>Philodinidae</taxon>
        <taxon>Rotaria</taxon>
    </lineage>
</organism>
<gene>
    <name evidence="2" type="ORF">KIK155_LOCUS16953</name>
</gene>
<sequence>MCDDATRVFSMKRIFQFLCLFYMTQIVQTKSVKKYDECEQFLISNDCYYFPCLDARYSCGRNNYLVRFSHDLCTLPNKKFATNLTTNALLYFNQINSCVMKALNNQLVERKISEKFTCGHLHVMIYNIYLNCFQNNQQENTQVKTINLCSIICDNLQAMINLFLTLNESHFNLQLLLLETGKSCGANLHESILNTIPSLLAAICLDRKDAVLERDITDIMFNARFRPADFDWT</sequence>
<keyword evidence="1" id="KW-0732">Signal</keyword>
<feature type="signal peptide" evidence="1">
    <location>
        <begin position="1"/>
        <end position="29"/>
    </location>
</feature>
<proteinExistence type="predicted"/>
<protein>
    <submittedName>
        <fullName evidence="2">Uncharacterized protein</fullName>
    </submittedName>
</protein>
<evidence type="ECO:0000313" key="3">
    <source>
        <dbReference type="Proteomes" id="UP000663865"/>
    </source>
</evidence>